<dbReference type="EMBL" id="LXQA010284752">
    <property type="protein sequence ID" value="MCI40859.1"/>
    <property type="molecule type" value="Genomic_DNA"/>
</dbReference>
<organism evidence="1 2">
    <name type="scientific">Trifolium medium</name>
    <dbReference type="NCBI Taxonomy" id="97028"/>
    <lineage>
        <taxon>Eukaryota</taxon>
        <taxon>Viridiplantae</taxon>
        <taxon>Streptophyta</taxon>
        <taxon>Embryophyta</taxon>
        <taxon>Tracheophyta</taxon>
        <taxon>Spermatophyta</taxon>
        <taxon>Magnoliopsida</taxon>
        <taxon>eudicotyledons</taxon>
        <taxon>Gunneridae</taxon>
        <taxon>Pentapetalae</taxon>
        <taxon>rosids</taxon>
        <taxon>fabids</taxon>
        <taxon>Fabales</taxon>
        <taxon>Fabaceae</taxon>
        <taxon>Papilionoideae</taxon>
        <taxon>50 kb inversion clade</taxon>
        <taxon>NPAAA clade</taxon>
        <taxon>Hologalegina</taxon>
        <taxon>IRL clade</taxon>
        <taxon>Trifolieae</taxon>
        <taxon>Trifolium</taxon>
    </lineage>
</organism>
<comment type="caution">
    <text evidence="1">The sequence shown here is derived from an EMBL/GenBank/DDBJ whole genome shotgun (WGS) entry which is preliminary data.</text>
</comment>
<evidence type="ECO:0000313" key="1">
    <source>
        <dbReference type="EMBL" id="MCI40859.1"/>
    </source>
</evidence>
<proteinExistence type="predicted"/>
<keyword evidence="2" id="KW-1185">Reference proteome</keyword>
<sequence>IGDVITSDEGRRLSLIHRRILRELWAFFPLTFRKYWNVLTVFIGGERSFSSVSWIAGVINRCLFLFVPQLVAQSRTQSL</sequence>
<dbReference type="AlphaFoldDB" id="A0A392RWV5"/>
<accession>A0A392RWV5</accession>
<name>A0A392RWV5_9FABA</name>
<protein>
    <submittedName>
        <fullName evidence="1">Uncharacterized protein</fullName>
    </submittedName>
</protein>
<evidence type="ECO:0000313" key="2">
    <source>
        <dbReference type="Proteomes" id="UP000265520"/>
    </source>
</evidence>
<reference evidence="1 2" key="1">
    <citation type="journal article" date="2018" name="Front. Plant Sci.">
        <title>Red Clover (Trifolium pratense) and Zigzag Clover (T. medium) - A Picture of Genomic Similarities and Differences.</title>
        <authorList>
            <person name="Dluhosova J."/>
            <person name="Istvanek J."/>
            <person name="Nedelnik J."/>
            <person name="Repkova J."/>
        </authorList>
    </citation>
    <scope>NUCLEOTIDE SEQUENCE [LARGE SCALE GENOMIC DNA]</scope>
    <source>
        <strain evidence="2">cv. 10/8</strain>
        <tissue evidence="1">Leaf</tissue>
    </source>
</reference>
<dbReference type="Proteomes" id="UP000265520">
    <property type="component" value="Unassembled WGS sequence"/>
</dbReference>
<feature type="non-terminal residue" evidence="1">
    <location>
        <position position="1"/>
    </location>
</feature>